<dbReference type="Pfam" id="PF04616">
    <property type="entry name" value="Glyco_hydro_43"/>
    <property type="match status" value="1"/>
</dbReference>
<dbReference type="GO" id="GO:0004553">
    <property type="term" value="F:hydrolase activity, hydrolyzing O-glycosyl compounds"/>
    <property type="evidence" value="ECO:0007669"/>
    <property type="project" value="InterPro"/>
</dbReference>
<evidence type="ECO:0000313" key="6">
    <source>
        <dbReference type="EMBL" id="PJJ26920.1"/>
    </source>
</evidence>
<reference evidence="6 7" key="1">
    <citation type="submission" date="2017-11" db="EMBL/GenBank/DDBJ databases">
        <title>Understudied soil microbes with underappreciated capabilities: Untangling the Clostridium saccharolyticum group.</title>
        <authorList>
            <person name="Leschine S."/>
        </authorList>
    </citation>
    <scope>NUCLEOTIDE SEQUENCE [LARGE SCALE GENOMIC DNA]</scope>
    <source>
        <strain evidence="6 7">18A</strain>
    </source>
</reference>
<evidence type="ECO:0000256" key="2">
    <source>
        <dbReference type="ARBA" id="ARBA00022729"/>
    </source>
</evidence>
<evidence type="ECO:0000256" key="5">
    <source>
        <dbReference type="RuleBase" id="RU361187"/>
    </source>
</evidence>
<dbReference type="InterPro" id="IPR016828">
    <property type="entry name" value="Alpha-L-arabinofuranosidase"/>
</dbReference>
<organism evidence="6 7">
    <name type="scientific">[Clostridium] celerecrescens 18A</name>
    <dbReference type="NCBI Taxonomy" id="1286362"/>
    <lineage>
        <taxon>Bacteria</taxon>
        <taxon>Bacillati</taxon>
        <taxon>Bacillota</taxon>
        <taxon>Clostridia</taxon>
        <taxon>Lachnospirales</taxon>
        <taxon>Lachnospiraceae</taxon>
        <taxon>Lacrimispora</taxon>
    </lineage>
</organism>
<evidence type="ECO:0000256" key="3">
    <source>
        <dbReference type="ARBA" id="ARBA00022801"/>
    </source>
</evidence>
<sequence length="322" mass="37493">MDSCNFSKTPYNEPFIAQRADPYIYRHGDGSYYFTASVPEYDRIILRRSDTILGLRAEKEVTIWEKHEKGIMSAHIWAPELHFINGRWYVYFAAGSSEDVWAIRPYVLECREQDPMTGIWREFGMMQPFDDFSFQDFSLDMTVFNHNGNWYCIWAEKVSVGKKISNLYIARMETPWKLSSEQVTLSTPDYDWERVGFWVNEGPAVIKHGDRIYVTYSASATGACYCMGLLSIDAGADLLDRNAWKKDREPVFKSVREAGIFGPGHNCFVKDENGLQDIMVYHARQYDEITGDPLYDPNRHTYMMKVGWGVHGPVFDWKNYMR</sequence>
<dbReference type="Gene3D" id="2.115.10.20">
    <property type="entry name" value="Glycosyl hydrolase domain, family 43"/>
    <property type="match status" value="1"/>
</dbReference>
<evidence type="ECO:0000256" key="4">
    <source>
        <dbReference type="ARBA" id="ARBA00023295"/>
    </source>
</evidence>
<dbReference type="PIRSF" id="PIRSF025414">
    <property type="entry name" value="Alpha-L-arabinofuranosidase"/>
    <property type="match status" value="1"/>
</dbReference>
<dbReference type="PANTHER" id="PTHR43817:SF1">
    <property type="entry name" value="HYDROLASE, FAMILY 43, PUTATIVE (AFU_ORTHOLOGUE AFUA_3G01660)-RELATED"/>
    <property type="match status" value="1"/>
</dbReference>
<evidence type="ECO:0000256" key="1">
    <source>
        <dbReference type="ARBA" id="ARBA00009865"/>
    </source>
</evidence>
<dbReference type="Proteomes" id="UP000231092">
    <property type="component" value="Unassembled WGS sequence"/>
</dbReference>
<gene>
    <name evidence="6" type="ORF">H171_0368</name>
</gene>
<comment type="similarity">
    <text evidence="1 5">Belongs to the glycosyl hydrolase 43 family.</text>
</comment>
<dbReference type="InterPro" id="IPR023296">
    <property type="entry name" value="Glyco_hydro_beta-prop_sf"/>
</dbReference>
<dbReference type="SUPFAM" id="SSF75005">
    <property type="entry name" value="Arabinanase/levansucrase/invertase"/>
    <property type="match status" value="1"/>
</dbReference>
<dbReference type="AlphaFoldDB" id="A0A2M8Z0F5"/>
<accession>A0A2M8Z0F5</accession>
<keyword evidence="4 5" id="KW-0326">Glycosidase</keyword>
<comment type="caution">
    <text evidence="6">The sequence shown here is derived from an EMBL/GenBank/DDBJ whole genome shotgun (WGS) entry which is preliminary data.</text>
</comment>
<dbReference type="InterPro" id="IPR006710">
    <property type="entry name" value="Glyco_hydro_43"/>
</dbReference>
<dbReference type="EMBL" id="PGET01000001">
    <property type="protein sequence ID" value="PJJ26920.1"/>
    <property type="molecule type" value="Genomic_DNA"/>
</dbReference>
<evidence type="ECO:0000313" key="7">
    <source>
        <dbReference type="Proteomes" id="UP000231092"/>
    </source>
</evidence>
<dbReference type="OrthoDB" id="273314at2"/>
<dbReference type="RefSeq" id="WP_100303619.1">
    <property type="nucleotide sequence ID" value="NZ_PGET01000001.1"/>
</dbReference>
<dbReference type="PANTHER" id="PTHR43817">
    <property type="entry name" value="GLYCOSYL HYDROLASE"/>
    <property type="match status" value="1"/>
</dbReference>
<keyword evidence="3 5" id="KW-0378">Hydrolase</keyword>
<protein>
    <submittedName>
        <fullName evidence="6">GH43 family beta-xylosidase</fullName>
    </submittedName>
</protein>
<proteinExistence type="inferred from homology"/>
<dbReference type="GO" id="GO:0005975">
    <property type="term" value="P:carbohydrate metabolic process"/>
    <property type="evidence" value="ECO:0007669"/>
    <property type="project" value="InterPro"/>
</dbReference>
<keyword evidence="2" id="KW-0732">Signal</keyword>
<name>A0A2M8Z0F5_9FIRM</name>